<evidence type="ECO:0000313" key="2">
    <source>
        <dbReference type="Proteomes" id="UP001231941"/>
    </source>
</evidence>
<reference evidence="1 2" key="1">
    <citation type="submission" date="2023-08" db="EMBL/GenBank/DDBJ databases">
        <authorList>
            <person name="Park J.-S."/>
        </authorList>
    </citation>
    <scope>NUCLEOTIDE SEQUENCE [LARGE SCALE GENOMIC DNA]</scope>
    <source>
        <strain evidence="1 2">2205SS18-9</strain>
    </source>
</reference>
<comment type="caution">
    <text evidence="1">The sequence shown here is derived from an EMBL/GenBank/DDBJ whole genome shotgun (WGS) entry which is preliminary data.</text>
</comment>
<gene>
    <name evidence="1" type="ORF">Q5Y73_24400</name>
</gene>
<keyword evidence="2" id="KW-1185">Reference proteome</keyword>
<organism evidence="1 2">
    <name type="scientific">Chengkuizengella axinellae</name>
    <dbReference type="NCBI Taxonomy" id="3064388"/>
    <lineage>
        <taxon>Bacteria</taxon>
        <taxon>Bacillati</taxon>
        <taxon>Bacillota</taxon>
        <taxon>Bacilli</taxon>
        <taxon>Bacillales</taxon>
        <taxon>Paenibacillaceae</taxon>
        <taxon>Chengkuizengella</taxon>
    </lineage>
</organism>
<dbReference type="Proteomes" id="UP001231941">
    <property type="component" value="Unassembled WGS sequence"/>
</dbReference>
<protein>
    <submittedName>
        <fullName evidence="1">Uncharacterized protein</fullName>
    </submittedName>
</protein>
<accession>A0ABT9J8I2</accession>
<evidence type="ECO:0000313" key="1">
    <source>
        <dbReference type="EMBL" id="MDP5277229.1"/>
    </source>
</evidence>
<dbReference type="EMBL" id="JAVAMP010000032">
    <property type="protein sequence ID" value="MDP5277229.1"/>
    <property type="molecule type" value="Genomic_DNA"/>
</dbReference>
<proteinExistence type="predicted"/>
<sequence length="132" mass="15459">MDVKSYTNEIIKYHQMADELIEDNPGGLVRKIELLTKSLFLIGKLSSFLDGEHKRIYAKRKREYSIAYLNAKSPKKEHAELIIADLRDEESEAYQIKQRWRNAFISTQEEINRLKYKLKIDIADGTQSSRIP</sequence>
<name>A0ABT9J8I2_9BACL</name>
<dbReference type="RefSeq" id="WP_305994529.1">
    <property type="nucleotide sequence ID" value="NZ_JAVAMP010000032.1"/>
</dbReference>